<reference evidence="2" key="1">
    <citation type="journal article" date="2019" name="Sci. Rep.">
        <title>Draft genome of Tanacetum cinerariifolium, the natural source of mosquito coil.</title>
        <authorList>
            <person name="Yamashiro T."/>
            <person name="Shiraishi A."/>
            <person name="Satake H."/>
            <person name="Nakayama K."/>
        </authorList>
    </citation>
    <scope>NUCLEOTIDE SEQUENCE</scope>
</reference>
<gene>
    <name evidence="2" type="ORF">Tci_840803</name>
</gene>
<organism evidence="2">
    <name type="scientific">Tanacetum cinerariifolium</name>
    <name type="common">Dalmatian daisy</name>
    <name type="synonym">Chrysanthemum cinerariifolium</name>
    <dbReference type="NCBI Taxonomy" id="118510"/>
    <lineage>
        <taxon>Eukaryota</taxon>
        <taxon>Viridiplantae</taxon>
        <taxon>Streptophyta</taxon>
        <taxon>Embryophyta</taxon>
        <taxon>Tracheophyta</taxon>
        <taxon>Spermatophyta</taxon>
        <taxon>Magnoliopsida</taxon>
        <taxon>eudicotyledons</taxon>
        <taxon>Gunneridae</taxon>
        <taxon>Pentapetalae</taxon>
        <taxon>asterids</taxon>
        <taxon>campanulids</taxon>
        <taxon>Asterales</taxon>
        <taxon>Asteraceae</taxon>
        <taxon>Asteroideae</taxon>
        <taxon>Anthemideae</taxon>
        <taxon>Anthemidinae</taxon>
        <taxon>Tanacetum</taxon>
    </lineage>
</organism>
<dbReference type="AlphaFoldDB" id="A0A699QN87"/>
<name>A0A699QN87_TANCI</name>
<feature type="region of interest" description="Disordered" evidence="1">
    <location>
        <begin position="1"/>
        <end position="116"/>
    </location>
</feature>
<evidence type="ECO:0000313" key="2">
    <source>
        <dbReference type="EMBL" id="GFC68833.1"/>
    </source>
</evidence>
<proteinExistence type="predicted"/>
<dbReference type="EMBL" id="BKCJ011021946">
    <property type="protein sequence ID" value="GFC68833.1"/>
    <property type="molecule type" value="Genomic_DNA"/>
</dbReference>
<protein>
    <submittedName>
        <fullName evidence="2">Uncharacterized protein</fullName>
    </submittedName>
</protein>
<feature type="region of interest" description="Disordered" evidence="1">
    <location>
        <begin position="145"/>
        <end position="166"/>
    </location>
</feature>
<feature type="compositionally biased region" description="Basic residues" evidence="1">
    <location>
        <begin position="25"/>
        <end position="40"/>
    </location>
</feature>
<feature type="compositionally biased region" description="Basic and acidic residues" evidence="1">
    <location>
        <begin position="68"/>
        <end position="77"/>
    </location>
</feature>
<feature type="non-terminal residue" evidence="2">
    <location>
        <position position="1"/>
    </location>
</feature>
<sequence length="166" mass="18649">PKPAKATKKSKPSAPKEDLRPRPSPARRSKLGLVTKRRKPTISLRSIDESVDEGIPEKEPRFDDEEADVQRALEESLKSIYDGPRGPLPPVVIREPESRKYQPLPETSKKKSPADQFIFQRRTSIPTGSFGHDESSSLYVELRLTDSEVESDEDVPRMDVGVQDEG</sequence>
<comment type="caution">
    <text evidence="2">The sequence shown here is derived from an EMBL/GenBank/DDBJ whole genome shotgun (WGS) entry which is preliminary data.</text>
</comment>
<evidence type="ECO:0000256" key="1">
    <source>
        <dbReference type="SAM" id="MobiDB-lite"/>
    </source>
</evidence>
<accession>A0A699QN87</accession>
<feature type="compositionally biased region" description="Basic residues" evidence="1">
    <location>
        <begin position="1"/>
        <end position="11"/>
    </location>
</feature>